<accession>A0A4Y2AHU6</accession>
<name>A0A4Y2AHU6_ARAVE</name>
<gene>
    <name evidence="1" type="ORF">AVEN_133365_1</name>
    <name evidence="2" type="ORF">AVEN_20343_1</name>
</gene>
<dbReference type="EMBL" id="BGPR01024388">
    <property type="protein sequence ID" value="GBN92455.1"/>
    <property type="molecule type" value="Genomic_DNA"/>
</dbReference>
<reference evidence="1 3" key="1">
    <citation type="journal article" date="2019" name="Sci. Rep.">
        <title>Orb-weaving spider Araneus ventricosus genome elucidates the spidroin gene catalogue.</title>
        <authorList>
            <person name="Kono N."/>
            <person name="Nakamura H."/>
            <person name="Ohtoshi R."/>
            <person name="Moran D.A.P."/>
            <person name="Shinohara A."/>
            <person name="Yoshida Y."/>
            <person name="Fujiwara M."/>
            <person name="Mori M."/>
            <person name="Tomita M."/>
            <person name="Arakawa K."/>
        </authorList>
    </citation>
    <scope>NUCLEOTIDE SEQUENCE [LARGE SCALE GENOMIC DNA]</scope>
</reference>
<feature type="non-terminal residue" evidence="1">
    <location>
        <position position="51"/>
    </location>
</feature>
<sequence length="51" mass="5812">MMRTTPELVPPLHIMPAGERLVTTYDLVYSSAHTQWIFNGIGFRTWNPPAP</sequence>
<protein>
    <submittedName>
        <fullName evidence="1">Uncharacterized protein</fullName>
    </submittedName>
</protein>
<keyword evidence="3" id="KW-1185">Reference proteome</keyword>
<dbReference type="Proteomes" id="UP000499080">
    <property type="component" value="Unassembled WGS sequence"/>
</dbReference>
<organism evidence="1 3">
    <name type="scientific">Araneus ventricosus</name>
    <name type="common">Orbweaver spider</name>
    <name type="synonym">Epeira ventricosa</name>
    <dbReference type="NCBI Taxonomy" id="182803"/>
    <lineage>
        <taxon>Eukaryota</taxon>
        <taxon>Metazoa</taxon>
        <taxon>Ecdysozoa</taxon>
        <taxon>Arthropoda</taxon>
        <taxon>Chelicerata</taxon>
        <taxon>Arachnida</taxon>
        <taxon>Araneae</taxon>
        <taxon>Araneomorphae</taxon>
        <taxon>Entelegynae</taxon>
        <taxon>Araneoidea</taxon>
        <taxon>Araneidae</taxon>
        <taxon>Araneus</taxon>
    </lineage>
</organism>
<evidence type="ECO:0000313" key="2">
    <source>
        <dbReference type="EMBL" id="GBN92455.1"/>
    </source>
</evidence>
<dbReference type="EMBL" id="BGPR01156397">
    <property type="protein sequence ID" value="GBL78816.1"/>
    <property type="molecule type" value="Genomic_DNA"/>
</dbReference>
<dbReference type="AlphaFoldDB" id="A0A4Y2AHU6"/>
<evidence type="ECO:0000313" key="1">
    <source>
        <dbReference type="EMBL" id="GBL78816.1"/>
    </source>
</evidence>
<evidence type="ECO:0000313" key="3">
    <source>
        <dbReference type="Proteomes" id="UP000499080"/>
    </source>
</evidence>
<comment type="caution">
    <text evidence="1">The sequence shown here is derived from an EMBL/GenBank/DDBJ whole genome shotgun (WGS) entry which is preliminary data.</text>
</comment>
<proteinExistence type="predicted"/>